<sequence length="870" mass="88209">MANRQQREVPGREDDAVALVRVYCGLASADESVRGASSPQLTIAVVDDAGRLLGVHEIGDDPGGYAELGSLLVERTSGFTDAAVAADSDDHLVTSLLTAAGRPLVVADDDTTDDFAERFADDDSVEEMQAPPAARRAVGLARALQAGALTASGMPVSRELVSYKPVLAAHVALLNGRHAAASALREVLRELYPAALRAYPDPAHPLALAVLDALPEPGRLTAQGDTERAAEQVASELTRAGAGTEDEIIAAVTALHVAISESPRRGGINKSLAPAAGETVRQAVAAVRSCDAACASLIGTIAARSTPSTGAAGVGRRAARRSPEPAPLQSVSAFGRRGRPEPASTGSGPASPQPLTSPPVAPDPIGPPPIAPRPSAPAAAFPNRAPSSRPVSAPSSRPVSAPSSRPVSGPGNKPVSVPPPPPGMTPITPGSRPVPGSRNPAASASPSGPSGSGPSDSSGSFPAVSRPSGSFPAASGAPGSFPAASGASGQFPGTGASGAFPASRPSGSLPAGTPTSGSFPVASPTSGSPFPPETSAAPSSGAPGGATPAESGQPFRATLTNAAINNARAERQRTVIPPRPSTRPASSTPASTSATDYSLPMPAQRPGGPEAEPGSRANWPLLNNGGSDDVTPAASTSSPPSDGRVRPPWQDMPKEPPALRLVEGNSLDATVTDLPAATEPPALRLVEGDARRNGTRRTPTGTAAGPALTALDRSISPPVPADSNDGDLLIFAQARSAWFTGHTEQSDKLDWTNPNDTGWRAAEKAATPEVAAETSAGLPKRVPQANLVPGSPLRDERPLRIVRDAASIAAHTTGYFRGWRRGQEIGGFAMGGRPGRESAGGWDFTRDGQGDGEYRNNNSNSNNNAGYGSR</sequence>
<feature type="compositionally biased region" description="Low complexity" evidence="1">
    <location>
        <begin position="376"/>
        <end position="415"/>
    </location>
</feature>
<feature type="compositionally biased region" description="Low complexity" evidence="1">
    <location>
        <begin position="631"/>
        <end position="641"/>
    </location>
</feature>
<feature type="compositionally biased region" description="Low complexity" evidence="1">
    <location>
        <begin position="582"/>
        <end position="595"/>
    </location>
</feature>
<proteinExistence type="predicted"/>
<feature type="compositionally biased region" description="Polar residues" evidence="1">
    <location>
        <begin position="513"/>
        <end position="528"/>
    </location>
</feature>
<organism evidence="2 3">
    <name type="scientific">Paractinoplanes deccanensis</name>
    <dbReference type="NCBI Taxonomy" id="113561"/>
    <lineage>
        <taxon>Bacteria</taxon>
        <taxon>Bacillati</taxon>
        <taxon>Actinomycetota</taxon>
        <taxon>Actinomycetes</taxon>
        <taxon>Micromonosporales</taxon>
        <taxon>Micromonosporaceae</taxon>
        <taxon>Paractinoplanes</taxon>
    </lineage>
</organism>
<keyword evidence="3" id="KW-1185">Reference proteome</keyword>
<feature type="compositionally biased region" description="Low complexity" evidence="1">
    <location>
        <begin position="533"/>
        <end position="552"/>
    </location>
</feature>
<evidence type="ECO:0008006" key="4">
    <source>
        <dbReference type="Google" id="ProtNLM"/>
    </source>
</evidence>
<evidence type="ECO:0000313" key="3">
    <source>
        <dbReference type="Proteomes" id="UP000609879"/>
    </source>
</evidence>
<name>A0ABQ3Y8H6_9ACTN</name>
<feature type="compositionally biased region" description="Low complexity" evidence="1">
    <location>
        <begin position="425"/>
        <end position="489"/>
    </location>
</feature>
<dbReference type="Proteomes" id="UP000609879">
    <property type="component" value="Unassembled WGS sequence"/>
</dbReference>
<evidence type="ECO:0000313" key="2">
    <source>
        <dbReference type="EMBL" id="GID76289.1"/>
    </source>
</evidence>
<feature type="compositionally biased region" description="Basic and acidic residues" evidence="1">
    <location>
        <begin position="844"/>
        <end position="854"/>
    </location>
</feature>
<feature type="compositionally biased region" description="Pro residues" evidence="1">
    <location>
        <begin position="351"/>
        <end position="375"/>
    </location>
</feature>
<feature type="region of interest" description="Disordered" evidence="1">
    <location>
        <begin position="827"/>
        <end position="870"/>
    </location>
</feature>
<comment type="caution">
    <text evidence="2">The sequence shown here is derived from an EMBL/GenBank/DDBJ whole genome shotgun (WGS) entry which is preliminary data.</text>
</comment>
<evidence type="ECO:0000256" key="1">
    <source>
        <dbReference type="SAM" id="MobiDB-lite"/>
    </source>
</evidence>
<protein>
    <recommendedName>
        <fullName evidence="4">Transposase</fullName>
    </recommendedName>
</protein>
<gene>
    <name evidence="2" type="ORF">Ade02nite_49300</name>
</gene>
<feature type="region of interest" description="Disordered" evidence="1">
    <location>
        <begin position="306"/>
        <end position="713"/>
    </location>
</feature>
<reference evidence="2 3" key="1">
    <citation type="submission" date="2021-01" db="EMBL/GenBank/DDBJ databases">
        <title>Whole genome shotgun sequence of Actinoplanes deccanensis NBRC 13994.</title>
        <authorList>
            <person name="Komaki H."/>
            <person name="Tamura T."/>
        </authorList>
    </citation>
    <scope>NUCLEOTIDE SEQUENCE [LARGE SCALE GENOMIC DNA]</scope>
    <source>
        <strain evidence="2 3">NBRC 13994</strain>
    </source>
</reference>
<accession>A0ABQ3Y8H6</accession>
<feature type="compositionally biased region" description="Low complexity" evidence="1">
    <location>
        <begin position="696"/>
        <end position="711"/>
    </location>
</feature>
<dbReference type="EMBL" id="BOMI01000096">
    <property type="protein sequence ID" value="GID76289.1"/>
    <property type="molecule type" value="Genomic_DNA"/>
</dbReference>